<dbReference type="PANTHER" id="PTHR37695">
    <property type="entry name" value="RECOMBINATION INITIATION DEFECTS 3-RELATED"/>
    <property type="match status" value="1"/>
</dbReference>
<sequence length="64" mass="7398">MQQKLIALDSSPQLMNKGQEDIKLNIDGSLKSLPEQLNKDAYQDKLQQIFFALLPYQSKWKCLT</sequence>
<protein>
    <submittedName>
        <fullName evidence="1">Protein PAIR1-like</fullName>
    </submittedName>
</protein>
<dbReference type="EMBL" id="GGEC01002461">
    <property type="protein sequence ID" value="MBW82944.1"/>
    <property type="molecule type" value="Transcribed_RNA"/>
</dbReference>
<dbReference type="PANTHER" id="PTHR37695:SF1">
    <property type="entry name" value="RECOMBINATION INITIATION DEFECTS 3-RELATED"/>
    <property type="match status" value="1"/>
</dbReference>
<proteinExistence type="predicted"/>
<dbReference type="GO" id="GO:0009553">
    <property type="term" value="P:embryo sac development"/>
    <property type="evidence" value="ECO:0007669"/>
    <property type="project" value="TreeGrafter"/>
</dbReference>
<dbReference type="EMBL" id="GGEC01002460">
    <property type="protein sequence ID" value="MBW82943.1"/>
    <property type="molecule type" value="Transcribed_RNA"/>
</dbReference>
<name>A0A2P2INY0_RHIMU</name>
<dbReference type="GO" id="GO:0042138">
    <property type="term" value="P:meiotic DNA double-strand break formation"/>
    <property type="evidence" value="ECO:0007669"/>
    <property type="project" value="TreeGrafter"/>
</dbReference>
<dbReference type="GO" id="GO:0009556">
    <property type="term" value="P:microsporogenesis"/>
    <property type="evidence" value="ECO:0007669"/>
    <property type="project" value="TreeGrafter"/>
</dbReference>
<dbReference type="AlphaFoldDB" id="A0A2P2INY0"/>
<evidence type="ECO:0000313" key="1">
    <source>
        <dbReference type="EMBL" id="MBW82943.1"/>
    </source>
</evidence>
<dbReference type="GO" id="GO:0070192">
    <property type="term" value="P:chromosome organization involved in meiotic cell cycle"/>
    <property type="evidence" value="ECO:0007669"/>
    <property type="project" value="InterPro"/>
</dbReference>
<dbReference type="InterPro" id="IPR034546">
    <property type="entry name" value="PAIR1"/>
</dbReference>
<dbReference type="GO" id="GO:0005634">
    <property type="term" value="C:nucleus"/>
    <property type="evidence" value="ECO:0007669"/>
    <property type="project" value="TreeGrafter"/>
</dbReference>
<organism evidence="1">
    <name type="scientific">Rhizophora mucronata</name>
    <name type="common">Asiatic mangrove</name>
    <dbReference type="NCBI Taxonomy" id="61149"/>
    <lineage>
        <taxon>Eukaryota</taxon>
        <taxon>Viridiplantae</taxon>
        <taxon>Streptophyta</taxon>
        <taxon>Embryophyta</taxon>
        <taxon>Tracheophyta</taxon>
        <taxon>Spermatophyta</taxon>
        <taxon>Magnoliopsida</taxon>
        <taxon>eudicotyledons</taxon>
        <taxon>Gunneridae</taxon>
        <taxon>Pentapetalae</taxon>
        <taxon>rosids</taxon>
        <taxon>fabids</taxon>
        <taxon>Malpighiales</taxon>
        <taxon>Rhizophoraceae</taxon>
        <taxon>Rhizophora</taxon>
    </lineage>
</organism>
<accession>A0A2P2INY0</accession>
<reference evidence="1" key="1">
    <citation type="submission" date="2018-02" db="EMBL/GenBank/DDBJ databases">
        <title>Rhizophora mucronata_Transcriptome.</title>
        <authorList>
            <person name="Meera S.P."/>
            <person name="Sreeshan A."/>
            <person name="Augustine A."/>
        </authorList>
    </citation>
    <scope>NUCLEOTIDE SEQUENCE</scope>
    <source>
        <tissue evidence="1">Leaf</tissue>
    </source>
</reference>